<dbReference type="OrthoDB" id="9770329at2"/>
<feature type="transmembrane region" description="Helical" evidence="5">
    <location>
        <begin position="133"/>
        <end position="153"/>
    </location>
</feature>
<dbReference type="EMBL" id="BMHC01000020">
    <property type="protein sequence ID" value="GGI31399.1"/>
    <property type="molecule type" value="Genomic_DNA"/>
</dbReference>
<dbReference type="EMBL" id="CP030058">
    <property type="protein sequence ID" value="QOZ64898.1"/>
    <property type="molecule type" value="Genomic_DNA"/>
</dbReference>
<dbReference type="AlphaFoldDB" id="A0A410VJR3"/>
<dbReference type="GO" id="GO:0005506">
    <property type="term" value="F:iron ion binding"/>
    <property type="evidence" value="ECO:0007669"/>
    <property type="project" value="InterPro"/>
</dbReference>
<reference evidence="7" key="1">
    <citation type="journal article" date="2014" name="Int. J. Syst. Evol. Microbiol.">
        <title>Complete genome sequence of Corynebacterium casei LMG S-19264T (=DSM 44701T), isolated from a smear-ripened cheese.</title>
        <authorList>
            <consortium name="US DOE Joint Genome Institute (JGI-PGF)"/>
            <person name="Walter F."/>
            <person name="Albersmeier A."/>
            <person name="Kalinowski J."/>
            <person name="Ruckert C."/>
        </authorList>
    </citation>
    <scope>NUCLEOTIDE SEQUENCE</scope>
    <source>
        <strain evidence="7">CGMCC 1.15034</strain>
    </source>
</reference>
<keyword evidence="9" id="KW-1185">Reference proteome</keyword>
<evidence type="ECO:0000256" key="1">
    <source>
        <dbReference type="ARBA" id="ARBA00004370"/>
    </source>
</evidence>
<gene>
    <name evidence="7" type="ORF">GCM10010987_64230</name>
    <name evidence="8" type="ORF">XH86_36730</name>
</gene>
<accession>A0A410VJR3</accession>
<feature type="transmembrane region" description="Helical" evidence="5">
    <location>
        <begin position="44"/>
        <end position="64"/>
    </location>
</feature>
<proteinExistence type="predicted"/>
<evidence type="ECO:0000313" key="7">
    <source>
        <dbReference type="EMBL" id="GGI31399.1"/>
    </source>
</evidence>
<comment type="subcellular location">
    <subcellularLocation>
        <location evidence="1">Membrane</location>
    </subcellularLocation>
</comment>
<dbReference type="GO" id="GO:0016020">
    <property type="term" value="C:membrane"/>
    <property type="evidence" value="ECO:0007669"/>
    <property type="project" value="UniProtKB-SubCell"/>
</dbReference>
<sequence>MDEALYGTRDKRGNWVPKKKPERAPIFVWPVQPLKILRWLPGYLLPWNTVYFLISLVSWTYLTPSLDTMRELHADWILLILLRNTALTLLLYGTFHFILYIERRQQTAFKYNAKWPDAHNPTFMFGSQTAENIFWTMCSAVPVWSAYEALTWWMYANDRLPYVDFAAHPLYCAALVLVMPAWRELHFYLIHRLIHIGPLYHLIHKVHHKNVNPGPWSGLSASTLEHIAYFSGVLIHFVLPSHPLHAMFQLMHAGLSPAKSHTGFDRVVVDDAKAISTDNFYHYLHHKYFEVNYGERRIPLDEWFGTAHDGSPEADERMYKRIKAKKWVRGG</sequence>
<dbReference type="GO" id="GO:0016491">
    <property type="term" value="F:oxidoreductase activity"/>
    <property type="evidence" value="ECO:0007669"/>
    <property type="project" value="InterPro"/>
</dbReference>
<reference evidence="7" key="3">
    <citation type="submission" date="2022-12" db="EMBL/GenBank/DDBJ databases">
        <authorList>
            <person name="Sun Q."/>
            <person name="Zhou Y."/>
        </authorList>
    </citation>
    <scope>NUCLEOTIDE SEQUENCE</scope>
    <source>
        <strain evidence="7">CGMCC 1.15034</strain>
    </source>
</reference>
<evidence type="ECO:0000259" key="6">
    <source>
        <dbReference type="Pfam" id="PF04116"/>
    </source>
</evidence>
<evidence type="ECO:0000313" key="10">
    <source>
        <dbReference type="Proteomes" id="UP000625079"/>
    </source>
</evidence>
<protein>
    <submittedName>
        <fullName evidence="7 8">Desaturase</fullName>
    </submittedName>
</protein>
<dbReference type="Pfam" id="PF04116">
    <property type="entry name" value="FA_hydroxylase"/>
    <property type="match status" value="1"/>
</dbReference>
<dbReference type="InterPro" id="IPR050307">
    <property type="entry name" value="Sterol_Desaturase_Related"/>
</dbReference>
<name>A0A410VJR3_9BRAD</name>
<dbReference type="InterPro" id="IPR006694">
    <property type="entry name" value="Fatty_acid_hydroxylase"/>
</dbReference>
<evidence type="ECO:0000256" key="5">
    <source>
        <dbReference type="SAM" id="Phobius"/>
    </source>
</evidence>
<evidence type="ECO:0000256" key="3">
    <source>
        <dbReference type="ARBA" id="ARBA00022989"/>
    </source>
</evidence>
<dbReference type="RefSeq" id="WP_128929750.1">
    <property type="nucleotide sequence ID" value="NZ_BMHC01000020.1"/>
</dbReference>
<feature type="domain" description="Fatty acid hydroxylase" evidence="6">
    <location>
        <begin position="177"/>
        <end position="306"/>
    </location>
</feature>
<keyword evidence="8" id="KW-0614">Plasmid</keyword>
<evidence type="ECO:0000313" key="8">
    <source>
        <dbReference type="EMBL" id="QOZ64898.1"/>
    </source>
</evidence>
<dbReference type="Proteomes" id="UP000593880">
    <property type="component" value="Plasmid unnamed"/>
</dbReference>
<feature type="transmembrane region" description="Helical" evidence="5">
    <location>
        <begin position="76"/>
        <end position="101"/>
    </location>
</feature>
<evidence type="ECO:0000256" key="4">
    <source>
        <dbReference type="ARBA" id="ARBA00023136"/>
    </source>
</evidence>
<evidence type="ECO:0000256" key="2">
    <source>
        <dbReference type="ARBA" id="ARBA00022692"/>
    </source>
</evidence>
<organism evidence="7 10">
    <name type="scientific">Bradyrhizobium guangdongense</name>
    <dbReference type="NCBI Taxonomy" id="1325090"/>
    <lineage>
        <taxon>Bacteria</taxon>
        <taxon>Pseudomonadati</taxon>
        <taxon>Pseudomonadota</taxon>
        <taxon>Alphaproteobacteria</taxon>
        <taxon>Hyphomicrobiales</taxon>
        <taxon>Nitrobacteraceae</taxon>
        <taxon>Bradyrhizobium</taxon>
    </lineage>
</organism>
<feature type="transmembrane region" description="Helical" evidence="5">
    <location>
        <begin position="165"/>
        <end position="182"/>
    </location>
</feature>
<reference evidence="8 9" key="2">
    <citation type="submission" date="2018-06" db="EMBL/GenBank/DDBJ databases">
        <title>Comparative genomics of rhizobia nodulating Arachis hypogaea in China.</title>
        <authorList>
            <person name="Li Y."/>
        </authorList>
    </citation>
    <scope>NUCLEOTIDE SEQUENCE [LARGE SCALE GENOMIC DNA]</scope>
    <source>
        <strain evidence="8 9">CCBAU 51658</strain>
        <plasmid evidence="8 9">unnamed</plasmid>
    </source>
</reference>
<keyword evidence="2 5" id="KW-0812">Transmembrane</keyword>
<keyword evidence="4 5" id="KW-0472">Membrane</keyword>
<dbReference type="Proteomes" id="UP000625079">
    <property type="component" value="Unassembled WGS sequence"/>
</dbReference>
<dbReference type="GO" id="GO:0008610">
    <property type="term" value="P:lipid biosynthetic process"/>
    <property type="evidence" value="ECO:0007669"/>
    <property type="project" value="InterPro"/>
</dbReference>
<evidence type="ECO:0000313" key="9">
    <source>
        <dbReference type="Proteomes" id="UP000593880"/>
    </source>
</evidence>
<keyword evidence="3 5" id="KW-1133">Transmembrane helix</keyword>
<dbReference type="PANTHER" id="PTHR11863">
    <property type="entry name" value="STEROL DESATURASE"/>
    <property type="match status" value="1"/>
</dbReference>
<geneLocation type="plasmid" evidence="8 9">
    <name>unnamed</name>
</geneLocation>